<evidence type="ECO:0000313" key="1">
    <source>
        <dbReference type="Proteomes" id="UP000694844"/>
    </source>
</evidence>
<dbReference type="OrthoDB" id="6212671at2759"/>
<evidence type="ECO:0000313" key="2">
    <source>
        <dbReference type="RefSeq" id="XP_022294966.1"/>
    </source>
</evidence>
<protein>
    <submittedName>
        <fullName evidence="2">Uncharacterized protein LOC111105052</fullName>
    </submittedName>
</protein>
<dbReference type="Proteomes" id="UP000694844">
    <property type="component" value="Chromosome 1"/>
</dbReference>
<dbReference type="GeneID" id="111105052"/>
<keyword evidence="1" id="KW-1185">Reference proteome</keyword>
<dbReference type="KEGG" id="cvn:111105052"/>
<reference evidence="1" key="1">
    <citation type="submission" date="2024-06" db="UniProtKB">
        <authorList>
            <consortium name="RefSeq"/>
        </authorList>
    </citation>
    <scope>NUCLEOTIDE SEQUENCE [LARGE SCALE GENOMIC DNA]</scope>
</reference>
<dbReference type="AlphaFoldDB" id="A0A8B8AV43"/>
<name>A0A8B8AV43_CRAVI</name>
<reference evidence="2" key="2">
    <citation type="submission" date="2025-08" db="UniProtKB">
        <authorList>
            <consortium name="RefSeq"/>
        </authorList>
    </citation>
    <scope>IDENTIFICATION</scope>
    <source>
        <tissue evidence="2">Whole sample</tissue>
    </source>
</reference>
<gene>
    <name evidence="2" type="primary">LOC111105052</name>
</gene>
<proteinExistence type="predicted"/>
<sequence>MRPRENLPVAKVMLKLTEHHRKRQKLQEELMLKVGEREMRLSGKRILHKELMMYFVQKELKEIKRRLLHMEIMRKLREKQQRDLVKRQLMEELLVKFRERQLQQQIRKYGYQEIMNVQLDKPESNDDFLPRKMFMFGIDTIYCQPKPAACYSTTHLYEEIDSYRKEETNQQSLCAKKPKTTSLKKRVRRLFGMK</sequence>
<accession>A0A8B8AV43</accession>
<organism evidence="1 2">
    <name type="scientific">Crassostrea virginica</name>
    <name type="common">Eastern oyster</name>
    <dbReference type="NCBI Taxonomy" id="6565"/>
    <lineage>
        <taxon>Eukaryota</taxon>
        <taxon>Metazoa</taxon>
        <taxon>Spiralia</taxon>
        <taxon>Lophotrochozoa</taxon>
        <taxon>Mollusca</taxon>
        <taxon>Bivalvia</taxon>
        <taxon>Autobranchia</taxon>
        <taxon>Pteriomorphia</taxon>
        <taxon>Ostreida</taxon>
        <taxon>Ostreoidea</taxon>
        <taxon>Ostreidae</taxon>
        <taxon>Crassostrea</taxon>
    </lineage>
</organism>
<dbReference type="RefSeq" id="XP_022294966.1">
    <property type="nucleotide sequence ID" value="XM_022439258.1"/>
</dbReference>